<dbReference type="EMBL" id="QURR01000022">
    <property type="protein sequence ID" value="RGE42678.1"/>
    <property type="molecule type" value="Genomic_DNA"/>
</dbReference>
<sequence>MSALPPETSAPGFVLPSRMQALWFWTRIRLLTLQRMAQDLRAPHIRRWPAVAAAHSALARAPVLAEVRSPLWSDGRSDEFALAAGKVHNLRLALQAFDGVELPAGAVLSFWQQLGRITTRKGFVLGREIREGCVVPTIGGGICQLSNALATAASRAGLTLLERHGHTALIEAARRDASLIDATVLWKHIDLRIAADRPLRLEVQMSASQLTLRLRGAAGTAHSSTQFPIHIVKRPRPAADLPVVRSCVTCNETSCFRHQPELANLADQQGSSHALLDGLTPELASHLRQMPELRERLTLPHALTAGQRQQVARKLADADWQISASGLQAKAVALRRALWLRWNAKSQGQRQASVLDGQRWQAAHAMARLQPTDTQLLADQAYLPALQQSGQLPGRQLTVWMPALPMQAILEQLDHAAGLWPDEPSLRDFRPEPALVQAELQALQSARQIITPHHGVAQWARQNLAAQVMELVWQENFKPNPAQVQKIYRQAAIKTIVFPASTLARKGWRELCAALARLPTQPLQLIVLGTVFSPQHLPPHVQLQRMGHGDDWLTQANAAALMVLPAHVEHNPQALRAALAAGLPVISTAACGLPPQTGLTLVAEGDVEALARSLQPLLAP</sequence>
<dbReference type="Proteomes" id="UP000261948">
    <property type="component" value="Unassembled WGS sequence"/>
</dbReference>
<evidence type="ECO:0000313" key="2">
    <source>
        <dbReference type="Proteomes" id="UP000261948"/>
    </source>
</evidence>
<keyword evidence="1" id="KW-0808">Transferase</keyword>
<proteinExistence type="predicted"/>
<protein>
    <submittedName>
        <fullName evidence="1">Glycosyltransferase</fullName>
    </submittedName>
</protein>
<keyword evidence="2" id="KW-1185">Reference proteome</keyword>
<dbReference type="PANTHER" id="PTHR35788:SF1">
    <property type="entry name" value="EXPORTED PROTEIN"/>
    <property type="match status" value="1"/>
</dbReference>
<gene>
    <name evidence="1" type="ORF">DZC30_16320</name>
</gene>
<dbReference type="Pfam" id="PF13692">
    <property type="entry name" value="Glyco_trans_1_4"/>
    <property type="match status" value="1"/>
</dbReference>
<reference evidence="1 2" key="1">
    <citation type="submission" date="2018-08" db="EMBL/GenBank/DDBJ databases">
        <title>Comamonas testosteroni strain SWCO2.</title>
        <authorList>
            <person name="Jiang N."/>
            <person name="Zhang X.Z."/>
        </authorList>
    </citation>
    <scope>NUCLEOTIDE SEQUENCE [LARGE SCALE GENOMIC DNA]</scope>
    <source>
        <strain evidence="1 2">SWCO2</strain>
    </source>
</reference>
<dbReference type="Gene3D" id="3.40.50.2000">
    <property type="entry name" value="Glycogen Phosphorylase B"/>
    <property type="match status" value="1"/>
</dbReference>
<evidence type="ECO:0000313" key="1">
    <source>
        <dbReference type="EMBL" id="RGE42678.1"/>
    </source>
</evidence>
<comment type="caution">
    <text evidence="1">The sequence shown here is derived from an EMBL/GenBank/DDBJ whole genome shotgun (WGS) entry which is preliminary data.</text>
</comment>
<dbReference type="PANTHER" id="PTHR35788">
    <property type="entry name" value="EXPORTED PROTEIN-RELATED"/>
    <property type="match status" value="1"/>
</dbReference>
<accession>A0A373FET7</accession>
<dbReference type="AlphaFoldDB" id="A0A373FET7"/>
<dbReference type="GO" id="GO:0016740">
    <property type="term" value="F:transferase activity"/>
    <property type="evidence" value="ECO:0007669"/>
    <property type="project" value="UniProtKB-KW"/>
</dbReference>
<dbReference type="Pfam" id="PF04294">
    <property type="entry name" value="VanW"/>
    <property type="match status" value="1"/>
</dbReference>
<name>A0A373FET7_COMTE</name>
<dbReference type="OrthoDB" id="9797191at2"/>
<dbReference type="InterPro" id="IPR007391">
    <property type="entry name" value="Vancomycin_resist_VanW"/>
</dbReference>
<dbReference type="InterPro" id="IPR052913">
    <property type="entry name" value="Glycopeptide_resist_protein"/>
</dbReference>
<organism evidence="1 2">
    <name type="scientific">Comamonas testosteroni</name>
    <name type="common">Pseudomonas testosteroni</name>
    <dbReference type="NCBI Taxonomy" id="285"/>
    <lineage>
        <taxon>Bacteria</taxon>
        <taxon>Pseudomonadati</taxon>
        <taxon>Pseudomonadota</taxon>
        <taxon>Betaproteobacteria</taxon>
        <taxon>Burkholderiales</taxon>
        <taxon>Comamonadaceae</taxon>
        <taxon>Comamonas</taxon>
    </lineage>
</organism>
<dbReference type="SUPFAM" id="SSF53756">
    <property type="entry name" value="UDP-Glycosyltransferase/glycogen phosphorylase"/>
    <property type="match status" value="1"/>
</dbReference>